<proteinExistence type="predicted"/>
<sequence length="159" mass="18595">MFVEYGYSGRSLWSSVKFGVLPQNPITSQRGKSSRGGQKYLRRVWDNAILESTARKWFFRFKEGRFDINDTERSGRPSGFDEDRLNTLIHNDRRNNTFADFRKMKNDIALYVDSFSSNIVNVRIDLQEELIDCQADVITKHKCKDWTGADFFKTMCKAK</sequence>
<protein>
    <submittedName>
        <fullName evidence="1">Uncharacterized protein</fullName>
    </submittedName>
</protein>
<evidence type="ECO:0000313" key="1">
    <source>
        <dbReference type="EMBL" id="KAJ4430822.1"/>
    </source>
</evidence>
<comment type="caution">
    <text evidence="1">The sequence shown here is derived from an EMBL/GenBank/DDBJ whole genome shotgun (WGS) entry which is preliminary data.</text>
</comment>
<reference evidence="1 2" key="1">
    <citation type="journal article" date="2022" name="Allergy">
        <title>Genome assembly and annotation of Periplaneta americana reveal a comprehensive cockroach allergen profile.</title>
        <authorList>
            <person name="Wang L."/>
            <person name="Xiong Q."/>
            <person name="Saelim N."/>
            <person name="Wang L."/>
            <person name="Nong W."/>
            <person name="Wan A.T."/>
            <person name="Shi M."/>
            <person name="Liu X."/>
            <person name="Cao Q."/>
            <person name="Hui J.H.L."/>
            <person name="Sookrung N."/>
            <person name="Leung T.F."/>
            <person name="Tungtrongchitr A."/>
            <person name="Tsui S.K.W."/>
        </authorList>
    </citation>
    <scope>NUCLEOTIDE SEQUENCE [LARGE SCALE GENOMIC DNA]</scope>
    <source>
        <strain evidence="1">PWHHKU_190912</strain>
    </source>
</reference>
<dbReference type="Proteomes" id="UP001148838">
    <property type="component" value="Unassembled WGS sequence"/>
</dbReference>
<dbReference type="EMBL" id="JAJSOF020000031">
    <property type="protein sequence ID" value="KAJ4430822.1"/>
    <property type="molecule type" value="Genomic_DNA"/>
</dbReference>
<organism evidence="1 2">
    <name type="scientific">Periplaneta americana</name>
    <name type="common">American cockroach</name>
    <name type="synonym">Blatta americana</name>
    <dbReference type="NCBI Taxonomy" id="6978"/>
    <lineage>
        <taxon>Eukaryota</taxon>
        <taxon>Metazoa</taxon>
        <taxon>Ecdysozoa</taxon>
        <taxon>Arthropoda</taxon>
        <taxon>Hexapoda</taxon>
        <taxon>Insecta</taxon>
        <taxon>Pterygota</taxon>
        <taxon>Neoptera</taxon>
        <taxon>Polyneoptera</taxon>
        <taxon>Dictyoptera</taxon>
        <taxon>Blattodea</taxon>
        <taxon>Blattoidea</taxon>
        <taxon>Blattidae</taxon>
        <taxon>Blattinae</taxon>
        <taxon>Periplaneta</taxon>
    </lineage>
</organism>
<accession>A0ABQ8SAT3</accession>
<name>A0ABQ8SAT3_PERAM</name>
<keyword evidence="2" id="KW-1185">Reference proteome</keyword>
<evidence type="ECO:0000313" key="2">
    <source>
        <dbReference type="Proteomes" id="UP001148838"/>
    </source>
</evidence>
<gene>
    <name evidence="1" type="ORF">ANN_19413</name>
</gene>